<organism evidence="1 2">
    <name type="scientific">Violaceomyces palustris</name>
    <dbReference type="NCBI Taxonomy" id="1673888"/>
    <lineage>
        <taxon>Eukaryota</taxon>
        <taxon>Fungi</taxon>
        <taxon>Dikarya</taxon>
        <taxon>Basidiomycota</taxon>
        <taxon>Ustilaginomycotina</taxon>
        <taxon>Ustilaginomycetes</taxon>
        <taxon>Violaceomycetales</taxon>
        <taxon>Violaceomycetaceae</taxon>
        <taxon>Violaceomyces</taxon>
    </lineage>
</organism>
<dbReference type="EMBL" id="KZ819687">
    <property type="protein sequence ID" value="PWN54364.1"/>
    <property type="molecule type" value="Genomic_DNA"/>
</dbReference>
<proteinExistence type="predicted"/>
<accession>A0ACD0P8I5</accession>
<keyword evidence="2" id="KW-1185">Reference proteome</keyword>
<reference evidence="1 2" key="1">
    <citation type="journal article" date="2018" name="Mol. Biol. Evol.">
        <title>Broad Genomic Sampling Reveals a Smut Pathogenic Ancestry of the Fungal Clade Ustilaginomycotina.</title>
        <authorList>
            <person name="Kijpornyongpan T."/>
            <person name="Mondo S.J."/>
            <person name="Barry K."/>
            <person name="Sandor L."/>
            <person name="Lee J."/>
            <person name="Lipzen A."/>
            <person name="Pangilinan J."/>
            <person name="LaButti K."/>
            <person name="Hainaut M."/>
            <person name="Henrissat B."/>
            <person name="Grigoriev I.V."/>
            <person name="Spatafora J.W."/>
            <person name="Aime M.C."/>
        </authorList>
    </citation>
    <scope>NUCLEOTIDE SEQUENCE [LARGE SCALE GENOMIC DNA]</scope>
    <source>
        <strain evidence="1 2">SA 807</strain>
    </source>
</reference>
<sequence>MQHQSHRSSSWWPESSTSGPIASSHSSSSSSRRIRDSRPKMDVKVLYTLDSGSARTMVARVGRPTPVEVVQAPRTGPPSPMGRNDDAANLPNRRRPQPKFGKVTLKTCLSAICIASPELIFDLKRDYSIYALEPEETYRANLQRSPSGPSRIYNTRLNAESSSQASPASTSSASAAQSEPIFGGKGFFRWGLEEEADGETFVTGRVRLEGGQSRYHDNENEDGSVEVLEVVLRMKETQTRSREQYFNLVRGFSSSSAGPSRARQASYQSDVRSASKEDGRSSVGPTSGHQREGGRKAGGPQSSGATSRRTELAESTGRSSSPAVTSTEPSMIPTGSDLSHTGQAGPSPAGVNPQALQLLQLLQTLQSHQSQPGQQAPAPQQQAQLASLLGLVAGALSAGSPAAATMGEDQSVSAAPQEPKGLATSAGQKSTDKKDHNDVNDDGGNTSSTPKPNMEGSQMGKSSGQEPSRDEVATGNTCYNCGNVKKTTWRMLSLPKGSQISYPVSERPAAEAKLADWKPKFTHLQGPIEADGVARWMSCNPCGLYYLKYHESRPEVMWNRALRHDRGAQVAKRSLPTSSETPAKKAKLGQEEQQDSSTPPTRGGTATPTGSGISGGRKGSIPRTLSEACRRETEKIELEAQKRDKRREVQRKSKARNQDLVLDANGEWRTKRSIKDNPLGVKPGRPKGSKKGDGKGRWRDIAKGVGVSFAHSSPADTGRSSPGADAEDDFKLPPASSPVFRAPLPPSNRHRTMGGPSNPAIGSAAQSSPVRPSSSRTPGLTAPFASPSRHVGFGLPNYLLNSSPGTMMDTLMSEADLDFQELCPASLFGTPGQLLGGDDSDPFKDGGDYLKKTPPQVRRSPRKHPHGTMGGENPYASGDVPPSPTLCRSTIRGSSVAPGSVNGKGSQDGQLMLPSSLSPMTRSRTRQLNSVSHPALWTSSDDQTMEKASSNVTSPGSPSPNKRKHAPFRSPLSKANGRTVPRAVRKVGEAASSNNSQSRIQSLQSDGEDDDGEDSGGQLTKGPYRREAENPSPRCPASPSLGRATRKSARTPLSGSRKEGGVNALAGLDIPPSSPPAFDHPTAESNHAGVNGTGQSFEVDGWGRTPSMKDMFPTPSDLGWVSEESPEWQSPGKEVSSSKVEGKEDEIAKDQPQKEAVPTQALVPASKAHVARRPLPATVEDASSSVSGSSPVDGDLDSQDEGTPANLFDLLEDPYGLLSASGFGLPQGRSSENGGGGGMSADGFANIELHRAMEFSNHLNQFTKMGGLGVAAHVSGLMQGSQQAQIATPSPAPPPPTTPLEEMNSKNQEEPGKERDDGQGNEGQAVRVVVRKGGGDIVSSVNSKPTPTSLSEHESLSVNPCPQLNQFLAAINSSSNQAPPTAPPLPVPPSTPGKSRKTTTTIEETMRTPDLMRSILSFLPSPSPGGGGSMTTNQLLGLLSSSSPKKNPKGPTFSSGVGGEPSSSEMTESQQEEKRRGKEEEGEEERQGTNDLMTWFNNPEFQSILAEFGDSINVHQSNANHGRLK</sequence>
<evidence type="ECO:0000313" key="2">
    <source>
        <dbReference type="Proteomes" id="UP000245626"/>
    </source>
</evidence>
<protein>
    <submittedName>
        <fullName evidence="1">Uncharacterized protein</fullName>
    </submittedName>
</protein>
<gene>
    <name evidence="1" type="ORF">IE53DRAFT_376576</name>
</gene>
<dbReference type="Proteomes" id="UP000245626">
    <property type="component" value="Unassembled WGS sequence"/>
</dbReference>
<evidence type="ECO:0000313" key="1">
    <source>
        <dbReference type="EMBL" id="PWN54364.1"/>
    </source>
</evidence>
<name>A0ACD0P8I5_9BASI</name>